<dbReference type="PIRSF" id="PIRSF010372">
    <property type="entry name" value="PaiB"/>
    <property type="match status" value="1"/>
</dbReference>
<dbReference type="PANTHER" id="PTHR35802:SF1">
    <property type="entry name" value="PROTEASE SYNTHASE AND SPORULATION PROTEIN PAI 2"/>
    <property type="match status" value="1"/>
</dbReference>
<evidence type="ECO:0000313" key="1">
    <source>
        <dbReference type="EMBL" id="OZI63501.1"/>
    </source>
</evidence>
<reference evidence="2" key="1">
    <citation type="submission" date="2017-05" db="EMBL/GenBank/DDBJ databases">
        <title>Complete and WGS of Bordetella genogroups.</title>
        <authorList>
            <person name="Spilker T."/>
            <person name="Lipuma J."/>
        </authorList>
    </citation>
    <scope>NUCLEOTIDE SEQUENCE [LARGE SCALE GENOMIC DNA]</scope>
    <source>
        <strain evidence="2">AU8856</strain>
    </source>
</reference>
<dbReference type="PANTHER" id="PTHR35802">
    <property type="entry name" value="PROTEASE SYNTHASE AND SPORULATION PROTEIN PAI 2"/>
    <property type="match status" value="1"/>
</dbReference>
<dbReference type="Pfam" id="PF04299">
    <property type="entry name" value="FMN_bind_2"/>
    <property type="match status" value="1"/>
</dbReference>
<evidence type="ECO:0000313" key="2">
    <source>
        <dbReference type="Proteomes" id="UP000215767"/>
    </source>
</evidence>
<dbReference type="Gene3D" id="2.30.110.10">
    <property type="entry name" value="Electron Transport, Fmn-binding Protein, Chain A"/>
    <property type="match status" value="1"/>
</dbReference>
<organism evidence="1 2">
    <name type="scientific">Bordetella genomosp. 11</name>
    <dbReference type="NCBI Taxonomy" id="1416808"/>
    <lineage>
        <taxon>Bacteria</taxon>
        <taxon>Pseudomonadati</taxon>
        <taxon>Pseudomonadota</taxon>
        <taxon>Betaproteobacteria</taxon>
        <taxon>Burkholderiales</taxon>
        <taxon>Alcaligenaceae</taxon>
        <taxon>Bordetella</taxon>
    </lineage>
</organism>
<proteinExistence type="predicted"/>
<dbReference type="SUPFAM" id="SSF50475">
    <property type="entry name" value="FMN-binding split barrel"/>
    <property type="match status" value="1"/>
</dbReference>
<dbReference type="Proteomes" id="UP000215767">
    <property type="component" value="Unassembled WGS sequence"/>
</dbReference>
<dbReference type="InterPro" id="IPR012349">
    <property type="entry name" value="Split_barrel_FMN-bd"/>
</dbReference>
<dbReference type="EMBL" id="NEVS01000004">
    <property type="protein sequence ID" value="OZI63501.1"/>
    <property type="molecule type" value="Genomic_DNA"/>
</dbReference>
<accession>A0A261UPE4</accession>
<protein>
    <submittedName>
        <fullName evidence="1">Transcriptional regulator</fullName>
    </submittedName>
</protein>
<dbReference type="OrthoDB" id="9794948at2"/>
<name>A0A261UPE4_9BORD</name>
<dbReference type="InterPro" id="IPR007396">
    <property type="entry name" value="TR_PAI2-type"/>
</dbReference>
<sequence length="207" mass="22580">MYVPPAFLEEDRSTIHRVMREARLVQLVTSGPDGLLATPLPMLLEADEGEHGVLYGHIARANPHWRTPVAGDALAIFMGPDAYVSPSWYATKQRDGKVVPTWNYVAVHAYGPVEFFDDAARLLRVVSGLTERHEAGRDAPWAVSDAPAEYVSSMLRGIIGVRLPIVRIDAKRKMSQNRNAEDRAGVMSGLAASADPLDRAAGALIPE</sequence>
<keyword evidence="2" id="KW-1185">Reference proteome</keyword>
<comment type="caution">
    <text evidence="1">The sequence shown here is derived from an EMBL/GenBank/DDBJ whole genome shotgun (WGS) entry which is preliminary data.</text>
</comment>
<dbReference type="AlphaFoldDB" id="A0A261UPE4"/>
<gene>
    <name evidence="1" type="ORF">CAL28_20985</name>
</gene>